<evidence type="ECO:0008006" key="5">
    <source>
        <dbReference type="Google" id="ProtNLM"/>
    </source>
</evidence>
<evidence type="ECO:0000256" key="1">
    <source>
        <dbReference type="SAM" id="MobiDB-lite"/>
    </source>
</evidence>
<dbReference type="RefSeq" id="WP_111729817.1">
    <property type="nucleotide sequence ID" value="NZ_QHKO01000004.1"/>
</dbReference>
<evidence type="ECO:0000313" key="3">
    <source>
        <dbReference type="EMBL" id="RAL22246.1"/>
    </source>
</evidence>
<keyword evidence="2" id="KW-0732">Signal</keyword>
<feature type="chain" id="PRO_5016311937" description="PpiC domain-containing protein" evidence="2">
    <location>
        <begin position="28"/>
        <end position="551"/>
    </location>
</feature>
<dbReference type="OrthoDB" id="5486664at2"/>
<evidence type="ECO:0000256" key="2">
    <source>
        <dbReference type="SAM" id="SignalP"/>
    </source>
</evidence>
<proteinExistence type="predicted"/>
<gene>
    <name evidence="3" type="ORF">DL240_10355</name>
</gene>
<feature type="region of interest" description="Disordered" evidence="1">
    <location>
        <begin position="29"/>
        <end position="62"/>
    </location>
</feature>
<dbReference type="Proteomes" id="UP000249169">
    <property type="component" value="Unassembled WGS sequence"/>
</dbReference>
<feature type="signal peptide" evidence="2">
    <location>
        <begin position="1"/>
        <end position="27"/>
    </location>
</feature>
<feature type="region of interest" description="Disordered" evidence="1">
    <location>
        <begin position="526"/>
        <end position="551"/>
    </location>
</feature>
<sequence length="551" mass="60718">MHASSTLFSRRLKSCLMLLAAASVVGACKPSPESPAPRAEEQVEAPVEAPAGEDVDPTTEVVSGEGLSVTLGEVEKAVDRLRIFAPRAEDGAFARADERWFRTPQAQSSLVNNLLHFKVMRMKAQELELSISPADEIAMLESQEQMQPFLPLFQENDQSEALRAHLSAAGLSVEDVRHLLHDMIYAQKVHDALIERFDDEKLWKIYEAANDTATVVAVRGTNTPTSREIDEAVSTMASEIEAYYRDNPLRYMRPQTAKLTVLRPKSGENPEAVQEAARRLKSGEEPEAIAAGLGLELRPEAFLILPENPKIFEEGAEDVGFAISGPRGQYAYRVLERIEPTPMELNRPLRREIASHLMRTRGIVPSARQRLQPALALLNEVPTGKALSPAQIEGLITALENAGFEAVHSEPFSVKGTGYIPGLGLAEELAQAAAERTLDEPTLDEPLKSRDDIFVFRLVDRQHPSREAFAQDKESFRESFMAHNGHRLSQQLVNATREERNIIMNLQAVSRRYPLMSKDELAAFASEQAAAHQAAPSPSAAEAQASNPTGK</sequence>
<dbReference type="SUPFAM" id="SSF109998">
    <property type="entry name" value="Triger factor/SurA peptide-binding domain-like"/>
    <property type="match status" value="1"/>
</dbReference>
<keyword evidence="4" id="KW-1185">Reference proteome</keyword>
<protein>
    <recommendedName>
        <fullName evidence="5">PpiC domain-containing protein</fullName>
    </recommendedName>
</protein>
<dbReference type="AlphaFoldDB" id="A0A328C5F7"/>
<dbReference type="EMBL" id="QHKO01000004">
    <property type="protein sequence ID" value="RAL22246.1"/>
    <property type="molecule type" value="Genomic_DNA"/>
</dbReference>
<organism evidence="3 4">
    <name type="scientific">Lujinxingia litoralis</name>
    <dbReference type="NCBI Taxonomy" id="2211119"/>
    <lineage>
        <taxon>Bacteria</taxon>
        <taxon>Deltaproteobacteria</taxon>
        <taxon>Bradymonadales</taxon>
        <taxon>Lujinxingiaceae</taxon>
        <taxon>Lujinxingia</taxon>
    </lineage>
</organism>
<name>A0A328C5F7_9DELT</name>
<dbReference type="InterPro" id="IPR027304">
    <property type="entry name" value="Trigger_fact/SurA_dom_sf"/>
</dbReference>
<comment type="caution">
    <text evidence="3">The sequence shown here is derived from an EMBL/GenBank/DDBJ whole genome shotgun (WGS) entry which is preliminary data.</text>
</comment>
<accession>A0A328C5F7</accession>
<evidence type="ECO:0000313" key="4">
    <source>
        <dbReference type="Proteomes" id="UP000249169"/>
    </source>
</evidence>
<reference evidence="3 4" key="1">
    <citation type="submission" date="2018-05" db="EMBL/GenBank/DDBJ databases">
        <title>Lujinxingia marina gen. nov. sp. nov., a new facultative anaerobic member of the class Deltaproteobacteria, and proposal of Lujinxingaceae fam. nov.</title>
        <authorList>
            <person name="Li C.-M."/>
        </authorList>
    </citation>
    <scope>NUCLEOTIDE SEQUENCE [LARGE SCALE GENOMIC DNA]</scope>
    <source>
        <strain evidence="3 4">B210</strain>
    </source>
</reference>